<evidence type="ECO:0000313" key="2">
    <source>
        <dbReference type="Proteomes" id="UP001320972"/>
    </source>
</evidence>
<name>A0ABT2Q9C1_9EURY</name>
<comment type="caution">
    <text evidence="1">The sequence shown here is derived from an EMBL/GenBank/DDBJ whole genome shotgun (WGS) entry which is preliminary data.</text>
</comment>
<dbReference type="EMBL" id="JAOPKB010000001">
    <property type="protein sequence ID" value="MCU4971520.1"/>
    <property type="molecule type" value="Genomic_DNA"/>
</dbReference>
<gene>
    <name evidence="1" type="ORF">OB955_02025</name>
</gene>
<accession>A0ABT2Q9C1</accession>
<proteinExistence type="predicted"/>
<dbReference type="Proteomes" id="UP001320972">
    <property type="component" value="Unassembled WGS sequence"/>
</dbReference>
<organism evidence="1 2">
    <name type="scientific">Natronoglomus mannanivorans</name>
    <dbReference type="NCBI Taxonomy" id="2979990"/>
    <lineage>
        <taxon>Archaea</taxon>
        <taxon>Methanobacteriati</taxon>
        <taxon>Methanobacteriota</taxon>
        <taxon>Stenosarchaea group</taxon>
        <taxon>Halobacteria</taxon>
        <taxon>Halobacteriales</taxon>
        <taxon>Natrialbaceae</taxon>
        <taxon>Natronoglomus</taxon>
    </lineage>
</organism>
<keyword evidence="2" id="KW-1185">Reference proteome</keyword>
<protein>
    <submittedName>
        <fullName evidence="1">Uncharacterized protein</fullName>
    </submittedName>
</protein>
<reference evidence="1 2" key="1">
    <citation type="submission" date="2022-09" db="EMBL/GenBank/DDBJ databases">
        <title>Enrichment on poylsaccharides allowed isolation of novel metabolic and taxonomic groups of Haloarchaea.</title>
        <authorList>
            <person name="Sorokin D.Y."/>
            <person name="Elcheninov A.G."/>
            <person name="Khizhniak T.V."/>
            <person name="Kolganova T.V."/>
            <person name="Kublanov I.V."/>
        </authorList>
    </citation>
    <scope>NUCLEOTIDE SEQUENCE [LARGE SCALE GENOMIC DNA]</scope>
    <source>
        <strain evidence="1 2">AArc-m2/3/4</strain>
    </source>
</reference>
<sequence length="42" mass="4643">MGVKHTQLWVAVRNYSERLSQVVQSLEAGVVEAKRVSIYGGP</sequence>
<evidence type="ECO:0000313" key="1">
    <source>
        <dbReference type="EMBL" id="MCU4971520.1"/>
    </source>
</evidence>